<gene>
    <name evidence="6" type="ORF">A6E75_23000</name>
    <name evidence="8" type="ORF">A8D33_23815</name>
    <name evidence="4" type="ORF">APX06_23540</name>
    <name evidence="5" type="ORF">BGP46_23580</name>
    <name evidence="1" type="ORF">C3N96_22185</name>
    <name evidence="7" type="ORF">CGD37_23705</name>
    <name evidence="3" type="ORF">D4F32_23425</name>
    <name evidence="2" type="ORF">DQ894_22785</name>
    <name evidence="12" type="ORF">E4904_22785</name>
    <name evidence="9" type="ORF">G3454_004421</name>
    <name evidence="10" type="ORF">G4A16_004611</name>
    <name evidence="11" type="ORF">G4Y54_004466</name>
</gene>
<evidence type="ECO:0000313" key="11">
    <source>
        <dbReference type="EMBL" id="HAE8897888.1"/>
    </source>
</evidence>
<dbReference type="EMBL" id="AAKNKP010000042">
    <property type="protein sequence ID" value="ECT6427324.1"/>
    <property type="molecule type" value="Genomic_DNA"/>
</dbReference>
<sequence>MIISTLSNGWYVFGNVMLRHMQWFEAADLIVKGMEGAKLLKCSEFGDAIIANM</sequence>
<dbReference type="Proteomes" id="UP000839902">
    <property type="component" value="Unassembled WGS sequence"/>
</dbReference>
<reference evidence="9" key="4">
    <citation type="submission" date="2018-07" db="EMBL/GenBank/DDBJ databases">
        <authorList>
            <consortium name="NCBI Pathogen Detection Project"/>
        </authorList>
    </citation>
    <scope>NUCLEOTIDE SEQUENCE</scope>
    <source>
        <strain evidence="9">11-0573</strain>
        <strain evidence="10">11-7712</strain>
        <strain evidence="11">12-0352</strain>
    </source>
</reference>
<evidence type="ECO:0000313" key="8">
    <source>
        <dbReference type="EMBL" id="ECU6931977.1"/>
    </source>
</evidence>
<organism evidence="7">
    <name type="scientific">Salmonella enterica subsp. enterica serovar Cerro</name>
    <dbReference type="NCBI Taxonomy" id="340188"/>
    <lineage>
        <taxon>Bacteria</taxon>
        <taxon>Pseudomonadati</taxon>
        <taxon>Pseudomonadota</taxon>
        <taxon>Gammaproteobacteria</taxon>
        <taxon>Enterobacterales</taxon>
        <taxon>Enterobacteriaceae</taxon>
        <taxon>Salmonella</taxon>
    </lineage>
</organism>
<evidence type="ECO:0000313" key="13">
    <source>
        <dbReference type="Proteomes" id="UP000323452"/>
    </source>
</evidence>
<evidence type="ECO:0000313" key="5">
    <source>
        <dbReference type="EMBL" id="ECS5572100.1"/>
    </source>
</evidence>
<dbReference type="EMBL" id="DAATOQ010000063">
    <property type="protein sequence ID" value="HAE8897888.1"/>
    <property type="molecule type" value="Genomic_DNA"/>
</dbReference>
<proteinExistence type="predicted"/>
<dbReference type="EMBL" id="AAHKKG010000044">
    <property type="protein sequence ID" value="EBX1655014.1"/>
    <property type="molecule type" value="Genomic_DNA"/>
</dbReference>
<dbReference type="EMBL" id="AAHHQO010000044">
    <property type="protein sequence ID" value="EBW1955505.1"/>
    <property type="molecule type" value="Genomic_DNA"/>
</dbReference>
<dbReference type="EMBL" id="AAKQSY010000038">
    <property type="protein sequence ID" value="ECU6931977.1"/>
    <property type="molecule type" value="Genomic_DNA"/>
</dbReference>
<evidence type="ECO:0000313" key="12">
    <source>
        <dbReference type="EMBL" id="KAA7278772.1"/>
    </source>
</evidence>
<name>A0A2T9Q351_SALET</name>
<evidence type="ECO:0000313" key="9">
    <source>
        <dbReference type="EMBL" id="HAE3197176.1"/>
    </source>
</evidence>
<dbReference type="EMBL" id="AAKOHZ010000053">
    <property type="protein sequence ID" value="ECT9251495.1"/>
    <property type="molecule type" value="Genomic_DNA"/>
</dbReference>
<reference evidence="12" key="7">
    <citation type="submission" date="2019-03" db="EMBL/GenBank/DDBJ databases">
        <authorList>
            <person name="Levent G."/>
            <person name="Schlochtermeier A."/>
            <person name="Ives S.E."/>
            <person name="Norman K.N."/>
            <person name="Lawhon S.D."/>
            <person name="Loneragan G.H."/>
            <person name="Anderson R.C."/>
            <person name="Scott H.M."/>
        </authorList>
    </citation>
    <scope>NUCLEOTIDE SEQUENCE</scope>
    <source>
        <strain evidence="12">ME2L-19-234</strain>
    </source>
</reference>
<dbReference type="EMBL" id="AAKJYZ010000044">
    <property type="protein sequence ID" value="ECS5572100.1"/>
    <property type="molecule type" value="Genomic_DNA"/>
</dbReference>
<reference evidence="7" key="2">
    <citation type="submission" date="2018-07" db="EMBL/GenBank/DDBJ databases">
        <authorList>
            <consortium name="NARMS: The National Antimicrobial Resistance Monitoring System"/>
        </authorList>
    </citation>
    <scope>NUCLEOTIDE SEQUENCE</scope>
    <source>
        <strain evidence="4">FSIS1503023</strain>
        <strain evidence="6">FSIS1606185</strain>
        <strain evidence="5">FSIS1607449</strain>
        <strain evidence="7">FSIS1702211</strain>
    </source>
</reference>
<accession>A0A2T9Q351</accession>
<reference evidence="3" key="5">
    <citation type="submission" date="2018-09" db="EMBL/GenBank/DDBJ databases">
        <authorList>
            <person name="Ashton P.M."/>
            <person name="Dallman T."/>
            <person name="Nair S."/>
            <person name="De Pinna E."/>
            <person name="Peters T."/>
            <person name="Grant K."/>
        </authorList>
    </citation>
    <scope>NUCLEOTIDE SEQUENCE</scope>
    <source>
        <strain evidence="1">449466</strain>
        <strain evidence="2">532482</strain>
        <strain evidence="3">579255</strain>
    </source>
</reference>
<evidence type="ECO:0000313" key="6">
    <source>
        <dbReference type="EMBL" id="ECT6427324.1"/>
    </source>
</evidence>
<dbReference type="Proteomes" id="UP000323452">
    <property type="component" value="Unassembled WGS sequence"/>
</dbReference>
<reference evidence="12 13" key="6">
    <citation type="journal article" date="2019" name="Proc. Natl. Acad. Sci. U.S.A.">
        <title>Microbiome composition shapes rapid genomic adaptation of Drosophila melanogaster.</title>
        <authorList>
            <person name="Rudman S.M."/>
            <person name="Greenblum S."/>
            <person name="Hughes R.C."/>
            <person name="Rajpurohit S."/>
            <person name="Kiratli O."/>
            <person name="Lowder D.B."/>
            <person name="Lemmon S.G."/>
            <person name="Petrov D.A."/>
            <person name="Chaston J.M."/>
            <person name="Schmidt P."/>
        </authorList>
    </citation>
    <scope>NUCLEOTIDE SEQUENCE [LARGE SCALE GENOMIC DNA]</scope>
    <source>
        <strain evidence="12 13">ME2L-19-234</strain>
    </source>
</reference>
<dbReference type="AlphaFoldDB" id="A0A2T9Q351"/>
<evidence type="ECO:0000313" key="7">
    <source>
        <dbReference type="EMBL" id="ECT9251495.1"/>
    </source>
</evidence>
<reference evidence="9" key="1">
    <citation type="journal article" date="2018" name="Genome Biol.">
        <title>SKESA: strategic k-mer extension for scrupulous assemblies.</title>
        <authorList>
            <person name="Souvorov A."/>
            <person name="Agarwala R."/>
            <person name="Lipman D.J."/>
        </authorList>
    </citation>
    <scope>NUCLEOTIDE SEQUENCE</scope>
    <source>
        <strain evidence="9">11-0573</strain>
        <strain evidence="10">11-7712</strain>
        <strain evidence="11">12-0352</strain>
    </source>
</reference>
<dbReference type="EMBL" id="DAAROJ010000035">
    <property type="protein sequence ID" value="HAE3197176.1"/>
    <property type="molecule type" value="Genomic_DNA"/>
</dbReference>
<dbReference type="EMBL" id="AAHNXN010000047">
    <property type="protein sequence ID" value="EBY3767498.1"/>
    <property type="molecule type" value="Genomic_DNA"/>
</dbReference>
<dbReference type="EMBL" id="AAKIXF010000038">
    <property type="protein sequence ID" value="ECS2244931.1"/>
    <property type="molecule type" value="Genomic_DNA"/>
</dbReference>
<evidence type="ECO:0000313" key="10">
    <source>
        <dbReference type="EMBL" id="HAE3754720.1"/>
    </source>
</evidence>
<reference evidence="8" key="3">
    <citation type="submission" date="2018-07" db="EMBL/GenBank/DDBJ databases">
        <authorList>
            <consortium name="PulseNet: The National Subtyping Network for Foodborne Disease Surveillance"/>
            <person name="Tarr C.L."/>
            <person name="Trees E."/>
            <person name="Katz L.S."/>
            <person name="Carleton-Romer H.A."/>
            <person name="Stroika S."/>
            <person name="Kucerova Z."/>
            <person name="Roache K.F."/>
            <person name="Sabol A.L."/>
            <person name="Besser J."/>
            <person name="Gerner-Smidt P."/>
        </authorList>
    </citation>
    <scope>NUCLEOTIDE SEQUENCE</scope>
    <source>
        <strain evidence="8">PNUSAS002073</strain>
    </source>
</reference>
<dbReference type="EMBL" id="SRAQ01000027">
    <property type="protein sequence ID" value="KAA7278772.1"/>
    <property type="molecule type" value="Genomic_DNA"/>
</dbReference>
<dbReference type="SUPFAM" id="SSF53659">
    <property type="entry name" value="Isocitrate/Isopropylmalate dehydrogenase-like"/>
    <property type="match status" value="1"/>
</dbReference>
<dbReference type="Gene3D" id="3.40.718.10">
    <property type="entry name" value="Isopropylmalate Dehydrogenase"/>
    <property type="match status" value="1"/>
</dbReference>
<evidence type="ECO:0000313" key="2">
    <source>
        <dbReference type="EMBL" id="EBX1655014.1"/>
    </source>
</evidence>
<evidence type="ECO:0000313" key="1">
    <source>
        <dbReference type="EMBL" id="EBW1955505.1"/>
    </source>
</evidence>
<comment type="caution">
    <text evidence="7">The sequence shown here is derived from an EMBL/GenBank/DDBJ whole genome shotgun (WGS) entry which is preliminary data.</text>
</comment>
<evidence type="ECO:0000313" key="3">
    <source>
        <dbReference type="EMBL" id="EBY3767498.1"/>
    </source>
</evidence>
<evidence type="ECO:0000313" key="4">
    <source>
        <dbReference type="EMBL" id="ECS2244931.1"/>
    </source>
</evidence>
<dbReference type="EMBL" id="DAARSL010000079">
    <property type="protein sequence ID" value="HAE3754720.1"/>
    <property type="molecule type" value="Genomic_DNA"/>
</dbReference>
<protein>
    <submittedName>
        <fullName evidence="7">Isocitrate dehydrogenase</fullName>
    </submittedName>
</protein>